<evidence type="ECO:0000256" key="11">
    <source>
        <dbReference type="ARBA" id="ARBA00022915"/>
    </source>
</evidence>
<dbReference type="Proteomes" id="UP000009286">
    <property type="component" value="Chromosome"/>
</dbReference>
<evidence type="ECO:0000256" key="12">
    <source>
        <dbReference type="ARBA" id="ARBA00023154"/>
    </source>
</evidence>
<comment type="catalytic activity">
    <reaction evidence="14">
        <text>N-succinyl-(2S,6S)-2,6-diaminopimelate + H2O = (2S,6S)-2,6-diaminopimelate + succinate</text>
        <dbReference type="Rhea" id="RHEA:22608"/>
        <dbReference type="ChEBI" id="CHEBI:15377"/>
        <dbReference type="ChEBI" id="CHEBI:30031"/>
        <dbReference type="ChEBI" id="CHEBI:57609"/>
        <dbReference type="ChEBI" id="CHEBI:58087"/>
        <dbReference type="EC" id="3.5.1.18"/>
    </reaction>
</comment>
<keyword evidence="9 17" id="KW-0378">Hydrolase</keyword>
<evidence type="ECO:0000256" key="7">
    <source>
        <dbReference type="ARBA" id="ARBA00022605"/>
    </source>
</evidence>
<gene>
    <name evidence="17" type="primary">dapE</name>
    <name evidence="17" type="ordered locus">MICA_2401</name>
</gene>
<reference evidence="17 18" key="1">
    <citation type="journal article" date="2011" name="BMC Genomics">
        <title>Genomic insights into an obligate epibiotic bacterial predator: Micavibrio aeruginosavorus ARL-13.</title>
        <authorList>
            <person name="Wang Z."/>
            <person name="Kadouri D."/>
            <person name="Wu M."/>
        </authorList>
    </citation>
    <scope>NUCLEOTIDE SEQUENCE [LARGE SCALE GENOMIC DNA]</scope>
    <source>
        <strain evidence="17 18">ARL-13</strain>
    </source>
</reference>
<dbReference type="Gene3D" id="3.40.630.10">
    <property type="entry name" value="Zn peptidases"/>
    <property type="match status" value="2"/>
</dbReference>
<dbReference type="Pfam" id="PF07687">
    <property type="entry name" value="M20_dimer"/>
    <property type="match status" value="1"/>
</dbReference>
<dbReference type="GO" id="GO:0009089">
    <property type="term" value="P:lysine biosynthetic process via diaminopimelate"/>
    <property type="evidence" value="ECO:0007669"/>
    <property type="project" value="UniProtKB-UniRule"/>
</dbReference>
<evidence type="ECO:0000313" key="18">
    <source>
        <dbReference type="Proteomes" id="UP000009286"/>
    </source>
</evidence>
<keyword evidence="10" id="KW-0862">Zinc</keyword>
<dbReference type="InterPro" id="IPR036264">
    <property type="entry name" value="Bact_exopeptidase_dim_dom"/>
</dbReference>
<dbReference type="InterPro" id="IPR001261">
    <property type="entry name" value="ArgE/DapE_CS"/>
</dbReference>
<dbReference type="NCBIfam" id="NF009557">
    <property type="entry name" value="PRK13009.1"/>
    <property type="match status" value="1"/>
</dbReference>
<evidence type="ECO:0000256" key="10">
    <source>
        <dbReference type="ARBA" id="ARBA00022833"/>
    </source>
</evidence>
<comment type="subunit">
    <text evidence="4">Homodimer.</text>
</comment>
<dbReference type="GO" id="GO:0019877">
    <property type="term" value="P:diaminopimelate biosynthetic process"/>
    <property type="evidence" value="ECO:0007669"/>
    <property type="project" value="UniProtKB-KW"/>
</dbReference>
<evidence type="ECO:0000256" key="3">
    <source>
        <dbReference type="ARBA" id="ARBA00006746"/>
    </source>
</evidence>
<accession>G2KML0</accession>
<dbReference type="EC" id="3.5.1.18" evidence="5 15"/>
<dbReference type="NCBIfam" id="TIGR01246">
    <property type="entry name" value="dapE_proteo"/>
    <property type="match status" value="1"/>
</dbReference>
<dbReference type="STRING" id="856793.MICA_2401"/>
<dbReference type="PANTHER" id="PTHR43808">
    <property type="entry name" value="ACETYLORNITHINE DEACETYLASE"/>
    <property type="match status" value="1"/>
</dbReference>
<dbReference type="InterPro" id="IPR011650">
    <property type="entry name" value="Peptidase_M20_dimer"/>
</dbReference>
<dbReference type="RefSeq" id="WP_014103926.1">
    <property type="nucleotide sequence ID" value="NC_016026.1"/>
</dbReference>
<keyword evidence="7" id="KW-0028">Amino-acid biosynthesis</keyword>
<evidence type="ECO:0000256" key="9">
    <source>
        <dbReference type="ARBA" id="ARBA00022801"/>
    </source>
</evidence>
<evidence type="ECO:0000256" key="1">
    <source>
        <dbReference type="ARBA" id="ARBA00001947"/>
    </source>
</evidence>
<proteinExistence type="inferred from homology"/>
<comment type="cofactor">
    <cofactor evidence="1">
        <name>Zn(2+)</name>
        <dbReference type="ChEBI" id="CHEBI:29105"/>
    </cofactor>
</comment>
<evidence type="ECO:0000259" key="16">
    <source>
        <dbReference type="Pfam" id="PF07687"/>
    </source>
</evidence>
<keyword evidence="8" id="KW-0479">Metal-binding</keyword>
<dbReference type="SUPFAM" id="SSF53187">
    <property type="entry name" value="Zn-dependent exopeptidases"/>
    <property type="match status" value="1"/>
</dbReference>
<comment type="similarity">
    <text evidence="3">Belongs to the peptidase M20A family. DapE subfamily.</text>
</comment>
<dbReference type="CDD" id="cd03891">
    <property type="entry name" value="M20_DapE_proteobac"/>
    <property type="match status" value="1"/>
</dbReference>
<evidence type="ECO:0000256" key="15">
    <source>
        <dbReference type="NCBIfam" id="TIGR01246"/>
    </source>
</evidence>
<evidence type="ECO:0000256" key="4">
    <source>
        <dbReference type="ARBA" id="ARBA00011738"/>
    </source>
</evidence>
<keyword evidence="13" id="KW-0170">Cobalt</keyword>
<dbReference type="GO" id="GO:0046872">
    <property type="term" value="F:metal ion binding"/>
    <property type="evidence" value="ECO:0007669"/>
    <property type="project" value="UniProtKB-KW"/>
</dbReference>
<dbReference type="EMBL" id="CP002382">
    <property type="protein sequence ID" value="AEP10703.1"/>
    <property type="molecule type" value="Genomic_DNA"/>
</dbReference>
<evidence type="ECO:0000313" key="17">
    <source>
        <dbReference type="EMBL" id="AEP10703.1"/>
    </source>
</evidence>
<dbReference type="PANTHER" id="PTHR43808:SF31">
    <property type="entry name" value="N-ACETYL-L-CITRULLINE DEACETYLASE"/>
    <property type="match status" value="1"/>
</dbReference>
<evidence type="ECO:0000256" key="5">
    <source>
        <dbReference type="ARBA" id="ARBA00011921"/>
    </source>
</evidence>
<keyword evidence="12" id="KW-0457">Lysine biosynthesis</keyword>
<dbReference type="UniPathway" id="UPA00034">
    <property type="reaction ID" value="UER00021"/>
</dbReference>
<dbReference type="GO" id="GO:0006526">
    <property type="term" value="P:L-arginine biosynthetic process"/>
    <property type="evidence" value="ECO:0007669"/>
    <property type="project" value="TreeGrafter"/>
</dbReference>
<evidence type="ECO:0000256" key="6">
    <source>
        <dbReference type="ARBA" id="ARBA00022391"/>
    </source>
</evidence>
<name>G2KML0_MICAA</name>
<dbReference type="OrthoDB" id="9809784at2"/>
<dbReference type="GO" id="GO:0009014">
    <property type="term" value="F:succinyl-diaminopimelate desuccinylase activity"/>
    <property type="evidence" value="ECO:0007669"/>
    <property type="project" value="UniProtKB-UniRule"/>
</dbReference>
<dbReference type="Pfam" id="PF01546">
    <property type="entry name" value="Peptidase_M20"/>
    <property type="match status" value="1"/>
</dbReference>
<feature type="domain" description="Peptidase M20 dimerisation" evidence="16">
    <location>
        <begin position="175"/>
        <end position="282"/>
    </location>
</feature>
<dbReference type="SUPFAM" id="SSF55031">
    <property type="entry name" value="Bacterial exopeptidase dimerisation domain"/>
    <property type="match status" value="1"/>
</dbReference>
<evidence type="ECO:0000256" key="13">
    <source>
        <dbReference type="ARBA" id="ARBA00023285"/>
    </source>
</evidence>
<dbReference type="GO" id="GO:0008777">
    <property type="term" value="F:acetylornithine deacetylase activity"/>
    <property type="evidence" value="ECO:0007669"/>
    <property type="project" value="TreeGrafter"/>
</dbReference>
<sequence length="375" mass="40426">MTDALALARDLIRCPSITPKDEGAQDLLSRTLGGLGFTCTNLPFGDVKNLFARRGTDGPHLCFAGHTDVVPVGDEKSWSHSPFGGTVADGKLYGRGAADMKGNIAAFIAATATFVHNNPDHKGSISLLITGDEEGPAVNGTVRVLEWMAKNGHTPDVCIVGEPSNPKEMGDEIKIGRRGSLSATLTVHGKQGHVAYPHLADNPVPKLAHYLVALSDTVLDVGSAHFPATSLQVTNVDIGNTAENVIPARATAMFNVRFNDRWDFETLENKIRSILDRVGPDYDIVFRRGAHVFITAPGEWTGLVRQAVTDITGKTPAMSTAGGTSDARFVSQYCPVVECGLINETIHQVDEHVRITDLETLTAIYGRVLEKYFLR</sequence>
<evidence type="ECO:0000256" key="14">
    <source>
        <dbReference type="ARBA" id="ARBA00051301"/>
    </source>
</evidence>
<dbReference type="PROSITE" id="PS00759">
    <property type="entry name" value="ARGE_DAPE_CPG2_2"/>
    <property type="match status" value="1"/>
</dbReference>
<evidence type="ECO:0000256" key="8">
    <source>
        <dbReference type="ARBA" id="ARBA00022723"/>
    </source>
</evidence>
<dbReference type="eggNOG" id="COG0624">
    <property type="taxonomic scope" value="Bacteria"/>
</dbReference>
<dbReference type="HAMAP" id="MF_01690">
    <property type="entry name" value="DapE"/>
    <property type="match status" value="1"/>
</dbReference>
<protein>
    <recommendedName>
        <fullName evidence="6 15">Succinyl-diaminopimelate desuccinylase</fullName>
        <ecNumber evidence="5 15">3.5.1.18</ecNumber>
    </recommendedName>
</protein>
<keyword evidence="18" id="KW-1185">Reference proteome</keyword>
<dbReference type="InterPro" id="IPR005941">
    <property type="entry name" value="DapE_proteobac"/>
</dbReference>
<evidence type="ECO:0000256" key="2">
    <source>
        <dbReference type="ARBA" id="ARBA00005130"/>
    </source>
</evidence>
<dbReference type="KEGG" id="mai:MICA_2401"/>
<dbReference type="InterPro" id="IPR002933">
    <property type="entry name" value="Peptidase_M20"/>
</dbReference>
<comment type="pathway">
    <text evidence="2">Amino-acid biosynthesis; L-lysine biosynthesis via DAP pathway; LL-2,6-diaminopimelate from (S)-tetrahydrodipicolinate (succinylase route): step 3/3.</text>
</comment>
<keyword evidence="11" id="KW-0220">Diaminopimelate biosynthesis</keyword>
<dbReference type="HOGENOM" id="CLU_021802_4_0_5"/>
<dbReference type="InterPro" id="IPR050072">
    <property type="entry name" value="Peptidase_M20A"/>
</dbReference>
<organism evidence="17 18">
    <name type="scientific">Micavibrio aeruginosavorus (strain ARL-13)</name>
    <dbReference type="NCBI Taxonomy" id="856793"/>
    <lineage>
        <taxon>Bacteria</taxon>
        <taxon>Pseudomonadati</taxon>
        <taxon>Bdellovibrionota</taxon>
        <taxon>Bdellovibrionia</taxon>
        <taxon>Bdellovibrionales</taxon>
        <taxon>Pseudobdellovibrionaceae</taxon>
        <taxon>Micavibrio</taxon>
    </lineage>
</organism>
<dbReference type="AlphaFoldDB" id="G2KML0"/>